<dbReference type="PANTHER" id="PTHR47986">
    <property type="entry name" value="OSJNBA0070M12.3 PROTEIN"/>
    <property type="match status" value="1"/>
</dbReference>
<evidence type="ECO:0000259" key="18">
    <source>
        <dbReference type="PROSITE" id="PS50011"/>
    </source>
</evidence>
<keyword evidence="15" id="KW-0325">Glycoprotein</keyword>
<keyword evidence="11" id="KW-0067">ATP-binding</keyword>
<evidence type="ECO:0000256" key="9">
    <source>
        <dbReference type="ARBA" id="ARBA00022741"/>
    </source>
</evidence>
<dbReference type="FunFam" id="3.80.10.10:FF:000190">
    <property type="entry name" value="Receptor-like kinase TMK4"/>
    <property type="match status" value="1"/>
</dbReference>
<dbReference type="Gene3D" id="3.30.200.20">
    <property type="entry name" value="Phosphorylase Kinase, domain 1"/>
    <property type="match status" value="1"/>
</dbReference>
<feature type="chain" id="PRO_5042220708" evidence="17">
    <location>
        <begin position="31"/>
        <end position="712"/>
    </location>
</feature>
<dbReference type="GO" id="GO:0006952">
    <property type="term" value="P:defense response"/>
    <property type="evidence" value="ECO:0007669"/>
    <property type="project" value="UniProtKB-ARBA"/>
</dbReference>
<evidence type="ECO:0000256" key="10">
    <source>
        <dbReference type="ARBA" id="ARBA00022777"/>
    </source>
</evidence>
<dbReference type="InterPro" id="IPR032675">
    <property type="entry name" value="LRR_dom_sf"/>
</dbReference>
<sequence length="712" mass="77886">MKSCSGLKFQSLASIFHGLLLLSVFFCANSQTSPDDVSAMLALKKSLNPPDELSWSYPDPCKWGHVFCSENRVTRIQIGHQNLAGTLPKELSSLTQLERLEVQWNNISGPLPSLKGLSSLQVLMLSNNQFTLIPDDFFSGMSSLQSVEIDNNPLSAWQIPESLRNASTLQNFSANSANITGNIPSFLGPDEFPGLTNLHLALNNLEGELPSAFSRSQIESLWLNGQKLSGGIDVLQNMTFLKEVWLHSNGFSGSLPDFSGLKNLETLSLRDNSFTGPVPMSLVNLDTLKVVNLTKTCSKDQCRSSGNLFRYISPDFASLKSLQRLVLANNNLTGTIPEELTTLPGLMEFDVSNNHLYGKESSKSNATVIHPRHSGSDNDSVKITVAGSSVSVGAVSETHTVSAGESSDIQMVEAGNMVIFHSGKGTAEFKSEIAVLTKVRHRHLVALLGYCLDGNEKLLTRLTVALDVARGVEYLHGLAHQSFIHRDLKPSNILLGDDMRAKVADFGLVRLAPEGKGSIETRIAGTFGYLAPEYAVTGRVTTKVDVFSFGVILMELITGRKALDESQPEESMHLVTWFRRACTFNKDTFRKAIDPTIDLDEETLANISTVAELAGHCCAREPYQRPDMGHAVNVLSSLVELWKPTDQSSDDIYGIDLEMSLPQALKKWQAFEGRSHMDSSSSSYLPSLDNTQTSIPTRPYGFAESFTSADGR</sequence>
<keyword evidence="9" id="KW-0547">Nucleotide-binding</keyword>
<gene>
    <name evidence="19" type="ORF">Sango_2814500</name>
</gene>
<keyword evidence="3" id="KW-0723">Serine/threonine-protein kinase</keyword>
<dbReference type="Pfam" id="PF08263">
    <property type="entry name" value="LRRNT_2"/>
    <property type="match status" value="1"/>
</dbReference>
<keyword evidence="8" id="KW-0677">Repeat</keyword>
<keyword evidence="10 19" id="KW-0418">Kinase</keyword>
<evidence type="ECO:0000256" key="11">
    <source>
        <dbReference type="ARBA" id="ARBA00022840"/>
    </source>
</evidence>
<keyword evidence="7 17" id="KW-0732">Signal</keyword>
<comment type="similarity">
    <text evidence="2">Belongs to the protein kinase superfamily. Ser/Thr protein kinase family.</text>
</comment>
<keyword evidence="5" id="KW-0808">Transferase</keyword>
<evidence type="ECO:0000256" key="3">
    <source>
        <dbReference type="ARBA" id="ARBA00022527"/>
    </source>
</evidence>
<dbReference type="FunFam" id="1.10.510.10:FF:000198">
    <property type="entry name" value="receptor protein kinase TMK1"/>
    <property type="match status" value="1"/>
</dbReference>
<keyword evidence="4" id="KW-0433">Leucine-rich repeat</keyword>
<dbReference type="InterPro" id="IPR008271">
    <property type="entry name" value="Ser/Thr_kinase_AS"/>
</dbReference>
<feature type="domain" description="Protein kinase" evidence="18">
    <location>
        <begin position="354"/>
        <end position="639"/>
    </location>
</feature>
<evidence type="ECO:0000256" key="6">
    <source>
        <dbReference type="ARBA" id="ARBA00022692"/>
    </source>
</evidence>
<dbReference type="Pfam" id="PF00069">
    <property type="entry name" value="Pkinase"/>
    <property type="match status" value="1"/>
</dbReference>
<name>A0AAE1T6F7_9LAMI</name>
<dbReference type="GO" id="GO:0051707">
    <property type="term" value="P:response to other organism"/>
    <property type="evidence" value="ECO:0007669"/>
    <property type="project" value="UniProtKB-ARBA"/>
</dbReference>
<evidence type="ECO:0000256" key="4">
    <source>
        <dbReference type="ARBA" id="ARBA00022614"/>
    </source>
</evidence>
<organism evidence="19 20">
    <name type="scientific">Sesamum angolense</name>
    <dbReference type="NCBI Taxonomy" id="2727404"/>
    <lineage>
        <taxon>Eukaryota</taxon>
        <taxon>Viridiplantae</taxon>
        <taxon>Streptophyta</taxon>
        <taxon>Embryophyta</taxon>
        <taxon>Tracheophyta</taxon>
        <taxon>Spermatophyta</taxon>
        <taxon>Magnoliopsida</taxon>
        <taxon>eudicotyledons</taxon>
        <taxon>Gunneridae</taxon>
        <taxon>Pentapetalae</taxon>
        <taxon>asterids</taxon>
        <taxon>lamiids</taxon>
        <taxon>Lamiales</taxon>
        <taxon>Pedaliaceae</taxon>
        <taxon>Sesamum</taxon>
    </lineage>
</organism>
<proteinExistence type="inferred from homology"/>
<feature type="compositionally biased region" description="Polar residues" evidence="16">
    <location>
        <begin position="684"/>
        <end position="696"/>
    </location>
</feature>
<keyword evidence="20" id="KW-1185">Reference proteome</keyword>
<dbReference type="InterPro" id="IPR003591">
    <property type="entry name" value="Leu-rich_rpt_typical-subtyp"/>
</dbReference>
<protein>
    <submittedName>
        <fullName evidence="19">Receptor protein kinase TMK1</fullName>
    </submittedName>
</protein>
<evidence type="ECO:0000256" key="12">
    <source>
        <dbReference type="ARBA" id="ARBA00022989"/>
    </source>
</evidence>
<evidence type="ECO:0000256" key="2">
    <source>
        <dbReference type="ARBA" id="ARBA00008684"/>
    </source>
</evidence>
<evidence type="ECO:0000256" key="17">
    <source>
        <dbReference type="SAM" id="SignalP"/>
    </source>
</evidence>
<evidence type="ECO:0000313" key="19">
    <source>
        <dbReference type="EMBL" id="KAK4383038.1"/>
    </source>
</evidence>
<keyword evidence="13" id="KW-0472">Membrane</keyword>
<evidence type="ECO:0000256" key="15">
    <source>
        <dbReference type="ARBA" id="ARBA00023180"/>
    </source>
</evidence>
<dbReference type="PROSITE" id="PS50011">
    <property type="entry name" value="PROTEIN_KINASE_DOM"/>
    <property type="match status" value="1"/>
</dbReference>
<evidence type="ECO:0000256" key="1">
    <source>
        <dbReference type="ARBA" id="ARBA00004167"/>
    </source>
</evidence>
<feature type="signal peptide" evidence="17">
    <location>
        <begin position="1"/>
        <end position="30"/>
    </location>
</feature>
<reference evidence="19" key="2">
    <citation type="journal article" date="2024" name="Plant">
        <title>Genomic evolution and insights into agronomic trait innovations of Sesamum species.</title>
        <authorList>
            <person name="Miao H."/>
            <person name="Wang L."/>
            <person name="Qu L."/>
            <person name="Liu H."/>
            <person name="Sun Y."/>
            <person name="Le M."/>
            <person name="Wang Q."/>
            <person name="Wei S."/>
            <person name="Zheng Y."/>
            <person name="Lin W."/>
            <person name="Duan Y."/>
            <person name="Cao H."/>
            <person name="Xiong S."/>
            <person name="Wang X."/>
            <person name="Wei L."/>
            <person name="Li C."/>
            <person name="Ma Q."/>
            <person name="Ju M."/>
            <person name="Zhao R."/>
            <person name="Li G."/>
            <person name="Mu C."/>
            <person name="Tian Q."/>
            <person name="Mei H."/>
            <person name="Zhang T."/>
            <person name="Gao T."/>
            <person name="Zhang H."/>
        </authorList>
    </citation>
    <scope>NUCLEOTIDE SEQUENCE</scope>
    <source>
        <strain evidence="19">K16</strain>
    </source>
</reference>
<dbReference type="InterPro" id="IPR000719">
    <property type="entry name" value="Prot_kinase_dom"/>
</dbReference>
<dbReference type="PANTHER" id="PTHR47986:SF29">
    <property type="entry name" value="RECEPTOR PROTEIN KINASE TMK1"/>
    <property type="match status" value="1"/>
</dbReference>
<dbReference type="SMART" id="SM00369">
    <property type="entry name" value="LRR_TYP"/>
    <property type="match status" value="4"/>
</dbReference>
<comment type="caution">
    <text evidence="19">The sequence shown here is derived from an EMBL/GenBank/DDBJ whole genome shotgun (WGS) entry which is preliminary data.</text>
</comment>
<keyword evidence="6" id="KW-0812">Transmembrane</keyword>
<evidence type="ECO:0000256" key="13">
    <source>
        <dbReference type="ARBA" id="ARBA00023136"/>
    </source>
</evidence>
<dbReference type="GO" id="GO:0004674">
    <property type="term" value="F:protein serine/threonine kinase activity"/>
    <property type="evidence" value="ECO:0007669"/>
    <property type="project" value="UniProtKB-KW"/>
</dbReference>
<evidence type="ECO:0000256" key="16">
    <source>
        <dbReference type="SAM" id="MobiDB-lite"/>
    </source>
</evidence>
<evidence type="ECO:0000313" key="20">
    <source>
        <dbReference type="Proteomes" id="UP001289374"/>
    </source>
</evidence>
<dbReference type="SUPFAM" id="SSF56112">
    <property type="entry name" value="Protein kinase-like (PK-like)"/>
    <property type="match status" value="1"/>
</dbReference>
<evidence type="ECO:0000256" key="8">
    <source>
        <dbReference type="ARBA" id="ARBA00022737"/>
    </source>
</evidence>
<dbReference type="Proteomes" id="UP001289374">
    <property type="component" value="Unassembled WGS sequence"/>
</dbReference>
<dbReference type="AlphaFoldDB" id="A0AAE1T6F7"/>
<evidence type="ECO:0000256" key="14">
    <source>
        <dbReference type="ARBA" id="ARBA00023170"/>
    </source>
</evidence>
<dbReference type="InterPro" id="IPR013210">
    <property type="entry name" value="LRR_N_plant-typ"/>
</dbReference>
<dbReference type="Gene3D" id="3.80.10.10">
    <property type="entry name" value="Ribonuclease Inhibitor"/>
    <property type="match status" value="2"/>
</dbReference>
<keyword evidence="12" id="KW-1133">Transmembrane helix</keyword>
<accession>A0AAE1T6F7</accession>
<dbReference type="InterPro" id="IPR001611">
    <property type="entry name" value="Leu-rich_rpt"/>
</dbReference>
<feature type="region of interest" description="Disordered" evidence="16">
    <location>
        <begin position="677"/>
        <end position="712"/>
    </location>
</feature>
<evidence type="ECO:0000256" key="5">
    <source>
        <dbReference type="ARBA" id="ARBA00022679"/>
    </source>
</evidence>
<dbReference type="InterPro" id="IPR011009">
    <property type="entry name" value="Kinase-like_dom_sf"/>
</dbReference>
<dbReference type="SMART" id="SM00220">
    <property type="entry name" value="S_TKc"/>
    <property type="match status" value="1"/>
</dbReference>
<keyword evidence="14 19" id="KW-0675">Receptor</keyword>
<evidence type="ECO:0000256" key="7">
    <source>
        <dbReference type="ARBA" id="ARBA00022729"/>
    </source>
</evidence>
<dbReference type="EMBL" id="JACGWL010000618">
    <property type="protein sequence ID" value="KAK4383038.1"/>
    <property type="molecule type" value="Genomic_DNA"/>
</dbReference>
<comment type="subcellular location">
    <subcellularLocation>
        <location evidence="1">Membrane</location>
        <topology evidence="1">Single-pass membrane protein</topology>
    </subcellularLocation>
</comment>
<dbReference type="Pfam" id="PF00560">
    <property type="entry name" value="LRR_1"/>
    <property type="match status" value="2"/>
</dbReference>
<dbReference type="Pfam" id="PF13855">
    <property type="entry name" value="LRR_8"/>
    <property type="match status" value="1"/>
</dbReference>
<dbReference type="GO" id="GO:0016020">
    <property type="term" value="C:membrane"/>
    <property type="evidence" value="ECO:0007669"/>
    <property type="project" value="UniProtKB-SubCell"/>
</dbReference>
<dbReference type="Gene3D" id="1.10.510.10">
    <property type="entry name" value="Transferase(Phosphotransferase) domain 1"/>
    <property type="match status" value="1"/>
</dbReference>
<dbReference type="PROSITE" id="PS00108">
    <property type="entry name" value="PROTEIN_KINASE_ST"/>
    <property type="match status" value="1"/>
</dbReference>
<dbReference type="SUPFAM" id="SSF52058">
    <property type="entry name" value="L domain-like"/>
    <property type="match status" value="1"/>
</dbReference>
<reference evidence="19" key="1">
    <citation type="submission" date="2020-06" db="EMBL/GenBank/DDBJ databases">
        <authorList>
            <person name="Li T."/>
            <person name="Hu X."/>
            <person name="Zhang T."/>
            <person name="Song X."/>
            <person name="Zhang H."/>
            <person name="Dai N."/>
            <person name="Sheng W."/>
            <person name="Hou X."/>
            <person name="Wei L."/>
        </authorList>
    </citation>
    <scope>NUCLEOTIDE SEQUENCE</scope>
    <source>
        <strain evidence="19">K16</strain>
        <tissue evidence="19">Leaf</tissue>
    </source>
</reference>
<dbReference type="InterPro" id="IPR052422">
    <property type="entry name" value="Auxin_Ser/Thr_Kinase"/>
</dbReference>
<dbReference type="GO" id="GO:0005524">
    <property type="term" value="F:ATP binding"/>
    <property type="evidence" value="ECO:0007669"/>
    <property type="project" value="UniProtKB-KW"/>
</dbReference>